<dbReference type="EMBL" id="QGUI02000096">
    <property type="protein sequence ID" value="MFO7192403.1"/>
    <property type="molecule type" value="Genomic_DNA"/>
</dbReference>
<dbReference type="GO" id="GO:0016787">
    <property type="term" value="F:hydrolase activity"/>
    <property type="evidence" value="ECO:0007669"/>
    <property type="project" value="UniProtKB-KW"/>
</dbReference>
<evidence type="ECO:0000313" key="3">
    <source>
        <dbReference type="Proteomes" id="UP000249324"/>
    </source>
</evidence>
<dbReference type="SUPFAM" id="SSF53474">
    <property type="entry name" value="alpha/beta-Hydrolases"/>
    <property type="match status" value="1"/>
</dbReference>
<feature type="domain" description="AB hydrolase-1" evidence="1">
    <location>
        <begin position="28"/>
        <end position="269"/>
    </location>
</feature>
<evidence type="ECO:0000313" key="2">
    <source>
        <dbReference type="EMBL" id="MFO7192403.1"/>
    </source>
</evidence>
<dbReference type="Proteomes" id="UP000249324">
    <property type="component" value="Unassembled WGS sequence"/>
</dbReference>
<evidence type="ECO:0000259" key="1">
    <source>
        <dbReference type="Pfam" id="PF12697"/>
    </source>
</evidence>
<dbReference type="Pfam" id="PF12697">
    <property type="entry name" value="Abhydrolase_6"/>
    <property type="match status" value="1"/>
</dbReference>
<protein>
    <submittedName>
        <fullName evidence="2">Alpha/beta hydrolase</fullName>
    </submittedName>
</protein>
<gene>
    <name evidence="2" type="ORF">DIU77_009195</name>
</gene>
<comment type="caution">
    <text evidence="2">The sequence shown here is derived from an EMBL/GenBank/DDBJ whole genome shotgun (WGS) entry which is preliminary data.</text>
</comment>
<dbReference type="Gene3D" id="3.40.50.1820">
    <property type="entry name" value="alpha/beta hydrolase"/>
    <property type="match status" value="1"/>
</dbReference>
<dbReference type="InterPro" id="IPR000073">
    <property type="entry name" value="AB_hydrolase_1"/>
</dbReference>
<dbReference type="PANTHER" id="PTHR43798:SF33">
    <property type="entry name" value="HYDROLASE, PUTATIVE (AFU_ORTHOLOGUE AFUA_2G14860)-RELATED"/>
    <property type="match status" value="1"/>
</dbReference>
<dbReference type="PANTHER" id="PTHR43798">
    <property type="entry name" value="MONOACYLGLYCEROL LIPASE"/>
    <property type="match status" value="1"/>
</dbReference>
<dbReference type="InterPro" id="IPR029058">
    <property type="entry name" value="AB_hydrolase_fold"/>
</dbReference>
<organism evidence="2 3">
    <name type="scientific">Thermocrispum agreste</name>
    <dbReference type="NCBI Taxonomy" id="37925"/>
    <lineage>
        <taxon>Bacteria</taxon>
        <taxon>Bacillati</taxon>
        <taxon>Actinomycetota</taxon>
        <taxon>Actinomycetes</taxon>
        <taxon>Pseudonocardiales</taxon>
        <taxon>Pseudonocardiaceae</taxon>
        <taxon>Thermocrispum</taxon>
    </lineage>
</organism>
<reference evidence="2 3" key="1">
    <citation type="journal article" date="2021" name="BMC Genomics">
        <title>Genome-resolved metagenome and metatranscriptome analyses of thermophilic composting reveal key bacterial players and their metabolic interactions.</title>
        <authorList>
            <person name="Braga L.P.P."/>
            <person name="Pereira R.V."/>
            <person name="Martins L.F."/>
            <person name="Moura L.M.S."/>
            <person name="Sanchez F.B."/>
            <person name="Patane J.S.L."/>
            <person name="da Silva A.M."/>
            <person name="Setubal J.C."/>
        </authorList>
    </citation>
    <scope>NUCLEOTIDE SEQUENCE [LARGE SCALE GENOMIC DNA]</scope>
    <source>
        <strain evidence="2">ZC4RG45</strain>
    </source>
</reference>
<proteinExistence type="predicted"/>
<sequence length="288" mass="31652">MSPEHRSTVVDGCVIRWLAWGEPRGPAVLFVHGGAAHSWWWSFTAPLLADRHRVLAIDLSGHGDSDRRERYSFTTWAAEINAVLDVESSTDPVFVGHSMGGIVATVAAVHRQGPLAGLVLVDAPLSNAHISNFDGEHGTLGRTRTYRTKDEAVARFRPLPPQPVTSDELVAHIARHSVRRTPDGQWTWKFDPSAFTRIQPDRPAELWSLIHRLTCPVGAIVAERSTVVIPQDRARLTGPQDGSHPRIACQLLDGNHHVMLDRPVELVQALRALLDEWSDGATDEGGTA</sequence>
<keyword evidence="2" id="KW-0378">Hydrolase</keyword>
<name>A0ABD6FG10_9PSEU</name>
<accession>A0ABD6FG10</accession>
<dbReference type="AlphaFoldDB" id="A0ABD6FG10"/>
<dbReference type="InterPro" id="IPR050266">
    <property type="entry name" value="AB_hydrolase_sf"/>
</dbReference>